<gene>
    <name evidence="2" type="primary">Contig3947.g4219</name>
    <name evidence="2" type="ORF">STYLEM_2640</name>
</gene>
<feature type="domain" description="G" evidence="1">
    <location>
        <begin position="41"/>
        <end position="169"/>
    </location>
</feature>
<dbReference type="InterPro" id="IPR027417">
    <property type="entry name" value="P-loop_NTPase"/>
</dbReference>
<sequence>MIEPKKLLEVQLDLEHKKPQIQIYDENLDNVLNDNKQAFVIGILGRQQIGKSTFLRSCFDVKFKSSSAESQGKQTTVGQDIAVRKADQYDLVLIDAEGFGSSESKEKYKNQIFWTSDQKKKRKIARNLSKFSLALQSVFLLDICDILFVVNEYNHDWEDFEEFIDNYQKFNNQEISLPQIIYLIKGADTKNKQQLAVTNLQQAFANENTEGNDPQNFDNKNNNRITDIKYHFLPSYSGDDSVYKQKNDLILSFIEDTIKNQ</sequence>
<evidence type="ECO:0000313" key="3">
    <source>
        <dbReference type="Proteomes" id="UP000039865"/>
    </source>
</evidence>
<name>A0A077ZVK5_STYLE</name>
<dbReference type="Proteomes" id="UP000039865">
    <property type="component" value="Unassembled WGS sequence"/>
</dbReference>
<accession>A0A077ZVK5</accession>
<dbReference type="InParanoid" id="A0A077ZVK5"/>
<dbReference type="EMBL" id="CCKQ01002554">
    <property type="protein sequence ID" value="CDW73656.1"/>
    <property type="molecule type" value="Genomic_DNA"/>
</dbReference>
<evidence type="ECO:0000259" key="1">
    <source>
        <dbReference type="Pfam" id="PF01926"/>
    </source>
</evidence>
<reference evidence="2 3" key="1">
    <citation type="submission" date="2014-06" db="EMBL/GenBank/DDBJ databases">
        <authorList>
            <person name="Swart Estienne"/>
        </authorList>
    </citation>
    <scope>NUCLEOTIDE SEQUENCE [LARGE SCALE GENOMIC DNA]</scope>
    <source>
        <strain evidence="2 3">130c</strain>
    </source>
</reference>
<dbReference type="Gene3D" id="3.40.50.300">
    <property type="entry name" value="P-loop containing nucleotide triphosphate hydrolases"/>
    <property type="match status" value="1"/>
</dbReference>
<dbReference type="GO" id="GO:0005525">
    <property type="term" value="F:GTP binding"/>
    <property type="evidence" value="ECO:0007669"/>
    <property type="project" value="InterPro"/>
</dbReference>
<dbReference type="SUPFAM" id="SSF52540">
    <property type="entry name" value="P-loop containing nucleoside triphosphate hydrolases"/>
    <property type="match status" value="1"/>
</dbReference>
<organism evidence="2 3">
    <name type="scientific">Stylonychia lemnae</name>
    <name type="common">Ciliate</name>
    <dbReference type="NCBI Taxonomy" id="5949"/>
    <lineage>
        <taxon>Eukaryota</taxon>
        <taxon>Sar</taxon>
        <taxon>Alveolata</taxon>
        <taxon>Ciliophora</taxon>
        <taxon>Intramacronucleata</taxon>
        <taxon>Spirotrichea</taxon>
        <taxon>Stichotrichia</taxon>
        <taxon>Sporadotrichida</taxon>
        <taxon>Oxytrichidae</taxon>
        <taxon>Stylonychinae</taxon>
        <taxon>Stylonychia</taxon>
    </lineage>
</organism>
<evidence type="ECO:0000313" key="2">
    <source>
        <dbReference type="EMBL" id="CDW73656.1"/>
    </source>
</evidence>
<dbReference type="AlphaFoldDB" id="A0A077ZVK5"/>
<dbReference type="OrthoDB" id="79514at2759"/>
<protein>
    <submittedName>
        <fullName evidence="2">Gtp-binding protein</fullName>
    </submittedName>
</protein>
<keyword evidence="3" id="KW-1185">Reference proteome</keyword>
<dbReference type="InterPro" id="IPR006073">
    <property type="entry name" value="GTP-bd"/>
</dbReference>
<dbReference type="Pfam" id="PF01926">
    <property type="entry name" value="MMR_HSR1"/>
    <property type="match status" value="1"/>
</dbReference>
<proteinExistence type="predicted"/>